<comment type="caution">
    <text evidence="2">The sequence shown here is derived from an EMBL/GenBank/DDBJ whole genome shotgun (WGS) entry which is preliminary data.</text>
</comment>
<evidence type="ECO:0000256" key="1">
    <source>
        <dbReference type="SAM" id="MobiDB-lite"/>
    </source>
</evidence>
<evidence type="ECO:0000313" key="2">
    <source>
        <dbReference type="EMBL" id="EYF02626.1"/>
    </source>
</evidence>
<reference evidence="2 3" key="1">
    <citation type="submission" date="2013-05" db="EMBL/GenBank/DDBJ databases">
        <title>Genome assembly of Chondromyces apiculatus DSM 436.</title>
        <authorList>
            <person name="Sharma G."/>
            <person name="Khatri I."/>
            <person name="Kaur C."/>
            <person name="Mayilraj S."/>
            <person name="Subramanian S."/>
        </authorList>
    </citation>
    <scope>NUCLEOTIDE SEQUENCE [LARGE SCALE GENOMIC DNA]</scope>
    <source>
        <strain evidence="2 3">DSM 436</strain>
    </source>
</reference>
<dbReference type="AlphaFoldDB" id="A0A017T261"/>
<sequence>MALLILGSLALAACGGDDGDDGNTATTTTSTTDEEENPDVHTCEHLGEASVQVAASADAATAPVEELGHVTYEVTLQNMQGVYSGFMGLTVPADAGGEYVVFLTTATDLKVVDSTSTTLTVTDDCTEKPCSDVCATILSRYEVNLPAGDYTLAIGPTADAKVRVLFSATAHAQ</sequence>
<protein>
    <submittedName>
        <fullName evidence="2">Uncharacterized protein</fullName>
    </submittedName>
</protein>
<keyword evidence="3" id="KW-1185">Reference proteome</keyword>
<proteinExistence type="predicted"/>
<gene>
    <name evidence="2" type="ORF">CAP_6656</name>
</gene>
<accession>A0A017T261</accession>
<evidence type="ECO:0000313" key="3">
    <source>
        <dbReference type="Proteomes" id="UP000019678"/>
    </source>
</evidence>
<name>A0A017T261_9BACT</name>
<dbReference type="EMBL" id="ASRX01000057">
    <property type="protein sequence ID" value="EYF02626.1"/>
    <property type="molecule type" value="Genomic_DNA"/>
</dbReference>
<organism evidence="2 3">
    <name type="scientific">Chondromyces apiculatus DSM 436</name>
    <dbReference type="NCBI Taxonomy" id="1192034"/>
    <lineage>
        <taxon>Bacteria</taxon>
        <taxon>Pseudomonadati</taxon>
        <taxon>Myxococcota</taxon>
        <taxon>Polyangia</taxon>
        <taxon>Polyangiales</taxon>
        <taxon>Polyangiaceae</taxon>
        <taxon>Chondromyces</taxon>
    </lineage>
</organism>
<dbReference type="Proteomes" id="UP000019678">
    <property type="component" value="Unassembled WGS sequence"/>
</dbReference>
<feature type="region of interest" description="Disordered" evidence="1">
    <location>
        <begin position="17"/>
        <end position="38"/>
    </location>
</feature>
<feature type="compositionally biased region" description="Low complexity" evidence="1">
    <location>
        <begin position="22"/>
        <end position="31"/>
    </location>
</feature>